<evidence type="ECO:0000313" key="5">
    <source>
        <dbReference type="Proteomes" id="UP000198769"/>
    </source>
</evidence>
<name>A0A1I4ZC93_CHROL</name>
<evidence type="ECO:0000256" key="1">
    <source>
        <dbReference type="ARBA" id="ARBA00022676"/>
    </source>
</evidence>
<reference evidence="5" key="1">
    <citation type="submission" date="2016-10" db="EMBL/GenBank/DDBJ databases">
        <authorList>
            <person name="Varghese N."/>
            <person name="Submissions S."/>
        </authorList>
    </citation>
    <scope>NUCLEOTIDE SEQUENCE [LARGE SCALE GENOMIC DNA]</scope>
    <source>
        <strain evidence="5">DSM 25575</strain>
    </source>
</reference>
<dbReference type="PANTHER" id="PTHR22916">
    <property type="entry name" value="GLYCOSYLTRANSFERASE"/>
    <property type="match status" value="1"/>
</dbReference>
<dbReference type="PANTHER" id="PTHR22916:SF51">
    <property type="entry name" value="GLYCOSYLTRANSFERASE EPSH-RELATED"/>
    <property type="match status" value="1"/>
</dbReference>
<evidence type="ECO:0000256" key="2">
    <source>
        <dbReference type="ARBA" id="ARBA00022679"/>
    </source>
</evidence>
<proteinExistence type="predicted"/>
<feature type="domain" description="Glycosyltransferase 2-like" evidence="3">
    <location>
        <begin position="4"/>
        <end position="118"/>
    </location>
</feature>
<dbReference type="InterPro" id="IPR029044">
    <property type="entry name" value="Nucleotide-diphossugar_trans"/>
</dbReference>
<dbReference type="InterPro" id="IPR001173">
    <property type="entry name" value="Glyco_trans_2-like"/>
</dbReference>
<dbReference type="EMBL" id="FOVD01000004">
    <property type="protein sequence ID" value="SFN47817.1"/>
    <property type="molecule type" value="Genomic_DNA"/>
</dbReference>
<evidence type="ECO:0000259" key="3">
    <source>
        <dbReference type="Pfam" id="PF00535"/>
    </source>
</evidence>
<protein>
    <submittedName>
        <fullName evidence="4">Glycosyl transferase family 2</fullName>
    </submittedName>
</protein>
<dbReference type="Proteomes" id="UP000198769">
    <property type="component" value="Unassembled WGS sequence"/>
</dbReference>
<keyword evidence="5" id="KW-1185">Reference proteome</keyword>
<keyword evidence="1" id="KW-0328">Glycosyltransferase</keyword>
<dbReference type="CDD" id="cd00761">
    <property type="entry name" value="Glyco_tranf_GTA_type"/>
    <property type="match status" value="1"/>
</dbReference>
<dbReference type="SUPFAM" id="SSF53448">
    <property type="entry name" value="Nucleotide-diphospho-sugar transferases"/>
    <property type="match status" value="1"/>
</dbReference>
<dbReference type="RefSeq" id="WP_228430834.1">
    <property type="nucleotide sequence ID" value="NZ_FOVD01000004.1"/>
</dbReference>
<sequence>MEVSVIIPVYNAEKYISKAVESALQLEEVREVILIEDHSPDNALSVCRELAQQYERVKLFQHPDKDNHGAGASRNLGIEKSTSDFIAFLDADDYFLPNRFEAERELFNNPKIEGVFNAIGTEFLTDKGREEFLSNINDTYLLTVNYPAEGPEVFRGLLGQTPKTFGTFFTLDALTVRASALEKSRLTFNEDLRVHQDSDFIIKLAYHCYLKTGIIDEAVAIRGIHDDNRITKIKKYSPQYNQRQFFFWNSLYQWSKKNRLDQDVKQHISLQKKAFELSVKKGFPKAKTLFAAIFKDPNILKTKYRFTYTHHEAQ</sequence>
<gene>
    <name evidence="4" type="ORF">SAMN05421594_2882</name>
</gene>
<keyword evidence="2 4" id="KW-0808">Transferase</keyword>
<dbReference type="Gene3D" id="3.90.550.10">
    <property type="entry name" value="Spore Coat Polysaccharide Biosynthesis Protein SpsA, Chain A"/>
    <property type="match status" value="1"/>
</dbReference>
<accession>A0A1I4ZC93</accession>
<evidence type="ECO:0000313" key="4">
    <source>
        <dbReference type="EMBL" id="SFN47817.1"/>
    </source>
</evidence>
<dbReference type="Pfam" id="PF00535">
    <property type="entry name" value="Glycos_transf_2"/>
    <property type="match status" value="1"/>
</dbReference>
<dbReference type="GO" id="GO:0016758">
    <property type="term" value="F:hexosyltransferase activity"/>
    <property type="evidence" value="ECO:0007669"/>
    <property type="project" value="UniProtKB-ARBA"/>
</dbReference>
<dbReference type="AlphaFoldDB" id="A0A1I4ZC93"/>
<organism evidence="4 5">
    <name type="scientific">Chryseobacterium oleae</name>
    <dbReference type="NCBI Taxonomy" id="491207"/>
    <lineage>
        <taxon>Bacteria</taxon>
        <taxon>Pseudomonadati</taxon>
        <taxon>Bacteroidota</taxon>
        <taxon>Flavobacteriia</taxon>
        <taxon>Flavobacteriales</taxon>
        <taxon>Weeksellaceae</taxon>
        <taxon>Chryseobacterium group</taxon>
        <taxon>Chryseobacterium</taxon>
    </lineage>
</organism>